<dbReference type="PANTHER" id="PTHR13030:SF8">
    <property type="entry name" value="ADP-RIBOSE PYROPHOSPHATASE, MITOCHONDRIAL"/>
    <property type="match status" value="1"/>
</dbReference>
<dbReference type="GO" id="GO:0047631">
    <property type="term" value="F:ADP-ribose diphosphatase activity"/>
    <property type="evidence" value="ECO:0007669"/>
    <property type="project" value="InterPro"/>
</dbReference>
<reference evidence="2" key="1">
    <citation type="submission" date="2020-11" db="EMBL/GenBank/DDBJ databases">
        <authorList>
            <person name="Tran Van P."/>
        </authorList>
    </citation>
    <scope>NUCLEOTIDE SEQUENCE</scope>
</reference>
<dbReference type="Proteomes" id="UP000677054">
    <property type="component" value="Unassembled WGS sequence"/>
</dbReference>
<organism evidence="2">
    <name type="scientific">Darwinula stevensoni</name>
    <dbReference type="NCBI Taxonomy" id="69355"/>
    <lineage>
        <taxon>Eukaryota</taxon>
        <taxon>Metazoa</taxon>
        <taxon>Ecdysozoa</taxon>
        <taxon>Arthropoda</taxon>
        <taxon>Crustacea</taxon>
        <taxon>Oligostraca</taxon>
        <taxon>Ostracoda</taxon>
        <taxon>Podocopa</taxon>
        <taxon>Podocopida</taxon>
        <taxon>Darwinulocopina</taxon>
        <taxon>Darwinuloidea</taxon>
        <taxon>Darwinulidae</taxon>
        <taxon>Darwinula</taxon>
    </lineage>
</organism>
<keyword evidence="3" id="KW-1185">Reference proteome</keyword>
<dbReference type="PANTHER" id="PTHR13030">
    <property type="entry name" value="NUDIX HYDROLASE"/>
    <property type="match status" value="1"/>
</dbReference>
<evidence type="ECO:0000259" key="1">
    <source>
        <dbReference type="PROSITE" id="PS51462"/>
    </source>
</evidence>
<dbReference type="CDD" id="cd03670">
    <property type="entry name" value="NUDIX_ADPRase_Nudt9"/>
    <property type="match status" value="1"/>
</dbReference>
<dbReference type="FunFam" id="3.90.79.10:FF:000021">
    <property type="entry name" value="ADP-ribose pyrophosphatase, mitochondrial isoform X1"/>
    <property type="match status" value="1"/>
</dbReference>
<dbReference type="SUPFAM" id="SSF55811">
    <property type="entry name" value="Nudix"/>
    <property type="match status" value="2"/>
</dbReference>
<dbReference type="InterPro" id="IPR015797">
    <property type="entry name" value="NUDIX_hydrolase-like_dom_sf"/>
</dbReference>
<dbReference type="Pfam" id="PF25969">
    <property type="entry name" value="NUDT9_N"/>
    <property type="match status" value="2"/>
</dbReference>
<dbReference type="OrthoDB" id="9972248at2759"/>
<dbReference type="InterPro" id="IPR039989">
    <property type="entry name" value="NUDT9"/>
</dbReference>
<dbReference type="Pfam" id="PF00293">
    <property type="entry name" value="NUDIX"/>
    <property type="match status" value="1"/>
</dbReference>
<dbReference type="EMBL" id="LR900470">
    <property type="protein sequence ID" value="CAD7245792.1"/>
    <property type="molecule type" value="Genomic_DNA"/>
</dbReference>
<accession>A0A7R9A2H9</accession>
<gene>
    <name evidence="2" type="ORF">DSTB1V02_LOCUS5658</name>
</gene>
<dbReference type="AlphaFoldDB" id="A0A7R9A2H9"/>
<feature type="domain" description="Nudix hydrolase" evidence="1">
    <location>
        <begin position="188"/>
        <end position="340"/>
    </location>
</feature>
<evidence type="ECO:0000313" key="3">
    <source>
        <dbReference type="Proteomes" id="UP000677054"/>
    </source>
</evidence>
<sequence length="345" mass="39071">MALSICHVQRFLPYCLRRSWIDILGLGLGLKFFGSCTMPSIHTKCRNSSYPRSSVQRFPVPDEKVSWCASWPDYKPVSYTSPDILDKPFADPEIGVRNFEPKWHHLDGEVDRRSHVGTYPIQNGIPLVRNFEPKWHHLDGEVDRRSHVGTYPIQNGIPLNPVGRTGVKGRGLLGRWGPNHAADPIVTRWKDGKAIQMDTQRPILQFVAIQRRDSEEWAIPGGMIDPGEKVTATLPREFAEEALNSESLTEKQQVELLAMLKDLFSKGLEVYHGYVDDPRNTDNAWMETVAYNFHDEDGTSVGRLSLQAGSDARSVQWMDLSSHLALYASHSCFLETVARMHGAHW</sequence>
<dbReference type="Gene3D" id="3.90.79.10">
    <property type="entry name" value="Nucleoside Triphosphate Pyrophosphohydrolase"/>
    <property type="match status" value="1"/>
</dbReference>
<protein>
    <recommendedName>
        <fullName evidence="1">Nudix hydrolase domain-containing protein</fullName>
    </recommendedName>
</protein>
<dbReference type="InterPro" id="IPR000086">
    <property type="entry name" value="NUDIX_hydrolase_dom"/>
</dbReference>
<proteinExistence type="predicted"/>
<evidence type="ECO:0000313" key="2">
    <source>
        <dbReference type="EMBL" id="CAD7245792.1"/>
    </source>
</evidence>
<dbReference type="EMBL" id="CAJPEV010000953">
    <property type="protein sequence ID" value="CAG0889741.1"/>
    <property type="molecule type" value="Genomic_DNA"/>
</dbReference>
<name>A0A7R9A2H9_9CRUS</name>
<dbReference type="PROSITE" id="PS51462">
    <property type="entry name" value="NUDIX"/>
    <property type="match status" value="1"/>
</dbReference>